<reference evidence="2 3" key="1">
    <citation type="submission" date="2024-10" db="EMBL/GenBank/DDBJ databases">
        <title>The Natural Products Discovery Center: Release of the First 8490 Sequenced Strains for Exploring Actinobacteria Biosynthetic Diversity.</title>
        <authorList>
            <person name="Kalkreuter E."/>
            <person name="Kautsar S.A."/>
            <person name="Yang D."/>
            <person name="Bader C.D."/>
            <person name="Teijaro C.N."/>
            <person name="Fluegel L."/>
            <person name="Davis C.M."/>
            <person name="Simpson J.R."/>
            <person name="Lauterbach L."/>
            <person name="Steele A.D."/>
            <person name="Gui C."/>
            <person name="Meng S."/>
            <person name="Li G."/>
            <person name="Viehrig K."/>
            <person name="Ye F."/>
            <person name="Su P."/>
            <person name="Kiefer A.F."/>
            <person name="Nichols A."/>
            <person name="Cepeda A.J."/>
            <person name="Yan W."/>
            <person name="Fan B."/>
            <person name="Jiang Y."/>
            <person name="Adhikari A."/>
            <person name="Zheng C.-J."/>
            <person name="Schuster L."/>
            <person name="Cowan T.M."/>
            <person name="Smanski M.J."/>
            <person name="Chevrette M.G."/>
            <person name="De Carvalho L.P.S."/>
            <person name="Shen B."/>
        </authorList>
    </citation>
    <scope>NUCLEOTIDE SEQUENCE [LARGE SCALE GENOMIC DNA]</scope>
    <source>
        <strain evidence="2 3">NPDC005497</strain>
    </source>
</reference>
<dbReference type="Proteomes" id="UP001601422">
    <property type="component" value="Unassembled WGS sequence"/>
</dbReference>
<gene>
    <name evidence="2" type="ORF">ACFYQT_19675</name>
</gene>
<organism evidence="2 3">
    <name type="scientific">Streptomyces tibetensis</name>
    <dbReference type="NCBI Taxonomy" id="2382123"/>
    <lineage>
        <taxon>Bacteria</taxon>
        <taxon>Bacillati</taxon>
        <taxon>Actinomycetota</taxon>
        <taxon>Actinomycetes</taxon>
        <taxon>Kitasatosporales</taxon>
        <taxon>Streptomycetaceae</taxon>
        <taxon>Streptomyces</taxon>
    </lineage>
</organism>
<dbReference type="EMBL" id="JBIAJP010000004">
    <property type="protein sequence ID" value="MFF0005642.1"/>
    <property type="molecule type" value="Genomic_DNA"/>
</dbReference>
<keyword evidence="3" id="KW-1185">Reference proteome</keyword>
<evidence type="ECO:0000256" key="1">
    <source>
        <dbReference type="SAM" id="MobiDB-lite"/>
    </source>
</evidence>
<evidence type="ECO:0000313" key="3">
    <source>
        <dbReference type="Proteomes" id="UP001601422"/>
    </source>
</evidence>
<feature type="region of interest" description="Disordered" evidence="1">
    <location>
        <begin position="39"/>
        <end position="84"/>
    </location>
</feature>
<dbReference type="Pfam" id="PF19650">
    <property type="entry name" value="DUF6153"/>
    <property type="match status" value="1"/>
</dbReference>
<protein>
    <submittedName>
        <fullName evidence="2">DUF6153 family protein</fullName>
    </submittedName>
</protein>
<proteinExistence type="predicted"/>
<dbReference type="InterPro" id="IPR046151">
    <property type="entry name" value="DUF6153"/>
</dbReference>
<sequence>MNSPRRRAPRLVLGPWHVLGVLGLLVGLLGMHGLAPGGGLPGQGHGEQAHASQAAVPRSHGFETHEPPTQLMPYGHGGDGHVQHADATCASGAVGGGPVVPPLVPDPVPVGEGESAVRAYAVVDSEGARAPPSLSELQLLRI</sequence>
<dbReference type="RefSeq" id="WP_361949065.1">
    <property type="nucleotide sequence ID" value="NZ_JBEXVS010000014.1"/>
</dbReference>
<evidence type="ECO:0000313" key="2">
    <source>
        <dbReference type="EMBL" id="MFF0005642.1"/>
    </source>
</evidence>
<name>A0ABW6MZ58_9ACTN</name>
<comment type="caution">
    <text evidence="2">The sequence shown here is derived from an EMBL/GenBank/DDBJ whole genome shotgun (WGS) entry which is preliminary data.</text>
</comment>
<accession>A0ABW6MZ58</accession>